<evidence type="ECO:0000313" key="2">
    <source>
        <dbReference type="EMBL" id="CAI9759123.1"/>
    </source>
</evidence>
<reference evidence="2" key="1">
    <citation type="submission" date="2023-05" db="EMBL/GenBank/DDBJ databases">
        <authorList>
            <person name="Huff M."/>
        </authorList>
    </citation>
    <scope>NUCLEOTIDE SEQUENCE</scope>
</reference>
<dbReference type="AlphaFoldDB" id="A0AAD1YYX2"/>
<gene>
    <name evidence="2" type="ORF">FPE_LOCUS6553</name>
</gene>
<sequence>MPSYQLSAMCMIMRKREARELIEEVCDELAKEIGEDKAEVGAVRRESMKFLEEVEEERKMLQMAEVWHEERVQMKLVDVKVMLEEKYSQMNMLIAELESFLNSQSSNPNAGEMKKAGFLRQAAASVNELTSRGGSREEHIISSTTSSV</sequence>
<keyword evidence="3" id="KW-1185">Reference proteome</keyword>
<evidence type="ECO:0000256" key="1">
    <source>
        <dbReference type="SAM" id="MobiDB-lite"/>
    </source>
</evidence>
<feature type="region of interest" description="Disordered" evidence="1">
    <location>
        <begin position="128"/>
        <end position="148"/>
    </location>
</feature>
<accession>A0AAD1YYX2</accession>
<dbReference type="Proteomes" id="UP000834106">
    <property type="component" value="Chromosome 4"/>
</dbReference>
<protein>
    <submittedName>
        <fullName evidence="2">Uncharacterized protein</fullName>
    </submittedName>
</protein>
<dbReference type="InterPro" id="IPR043424">
    <property type="entry name" value="BLT-like"/>
</dbReference>
<proteinExistence type="predicted"/>
<name>A0AAD1YYX2_9LAMI</name>
<organism evidence="2 3">
    <name type="scientific">Fraxinus pennsylvanica</name>
    <dbReference type="NCBI Taxonomy" id="56036"/>
    <lineage>
        <taxon>Eukaryota</taxon>
        <taxon>Viridiplantae</taxon>
        <taxon>Streptophyta</taxon>
        <taxon>Embryophyta</taxon>
        <taxon>Tracheophyta</taxon>
        <taxon>Spermatophyta</taxon>
        <taxon>Magnoliopsida</taxon>
        <taxon>eudicotyledons</taxon>
        <taxon>Gunneridae</taxon>
        <taxon>Pentapetalae</taxon>
        <taxon>asterids</taxon>
        <taxon>lamiids</taxon>
        <taxon>Lamiales</taxon>
        <taxon>Oleaceae</taxon>
        <taxon>Oleeae</taxon>
        <taxon>Fraxinus</taxon>
    </lineage>
</organism>
<dbReference type="EMBL" id="OU503039">
    <property type="protein sequence ID" value="CAI9759123.1"/>
    <property type="molecule type" value="Genomic_DNA"/>
</dbReference>
<dbReference type="PANTHER" id="PTHR31071:SF2">
    <property type="entry name" value="ACTIN CYTOSKELETON-REGULATORY COMPLEX PAN-LIKE PROTEIN"/>
    <property type="match status" value="1"/>
</dbReference>
<evidence type="ECO:0000313" key="3">
    <source>
        <dbReference type="Proteomes" id="UP000834106"/>
    </source>
</evidence>
<dbReference type="PANTHER" id="PTHR31071">
    <property type="entry name" value="GB|AAF24581.1"/>
    <property type="match status" value="1"/>
</dbReference>